<dbReference type="PANTHER" id="PTHR30347:SF1">
    <property type="entry name" value="MECHANOSENSITIVE CHANNEL MSCK"/>
    <property type="match status" value="1"/>
</dbReference>
<evidence type="ECO:0000259" key="10">
    <source>
        <dbReference type="Pfam" id="PF00924"/>
    </source>
</evidence>
<dbReference type="SUPFAM" id="SSF82689">
    <property type="entry name" value="Mechanosensitive channel protein MscS (YggB), C-terminal domain"/>
    <property type="match status" value="1"/>
</dbReference>
<keyword evidence="9" id="KW-0732">Signal</keyword>
<keyword evidence="6 8" id="KW-0472">Membrane</keyword>
<evidence type="ECO:0000256" key="4">
    <source>
        <dbReference type="ARBA" id="ARBA00022692"/>
    </source>
</evidence>
<feature type="transmembrane region" description="Helical" evidence="8">
    <location>
        <begin position="408"/>
        <end position="425"/>
    </location>
</feature>
<evidence type="ECO:0000256" key="9">
    <source>
        <dbReference type="SAM" id="SignalP"/>
    </source>
</evidence>
<proteinExistence type="inferred from homology"/>
<feature type="chain" id="PRO_5047491162" evidence="9">
    <location>
        <begin position="31"/>
        <end position="815"/>
    </location>
</feature>
<evidence type="ECO:0000259" key="11">
    <source>
        <dbReference type="Pfam" id="PF21082"/>
    </source>
</evidence>
<evidence type="ECO:0000256" key="3">
    <source>
        <dbReference type="ARBA" id="ARBA00022475"/>
    </source>
</evidence>
<dbReference type="Gene3D" id="3.30.70.100">
    <property type="match status" value="1"/>
</dbReference>
<comment type="subcellular location">
    <subcellularLocation>
        <location evidence="1">Cell membrane</location>
        <topology evidence="1">Multi-pass membrane protein</topology>
    </subcellularLocation>
</comment>
<evidence type="ECO:0000256" key="7">
    <source>
        <dbReference type="SAM" id="MobiDB-lite"/>
    </source>
</evidence>
<gene>
    <name evidence="12" type="ORF">O4H49_18465</name>
</gene>
<keyword evidence="5 8" id="KW-1133">Transmembrane helix</keyword>
<dbReference type="InterPro" id="IPR049278">
    <property type="entry name" value="MS_channel_C"/>
</dbReference>
<dbReference type="PROSITE" id="PS01246">
    <property type="entry name" value="UPF0003"/>
    <property type="match status" value="1"/>
</dbReference>
<feature type="transmembrane region" description="Helical" evidence="8">
    <location>
        <begin position="576"/>
        <end position="599"/>
    </location>
</feature>
<dbReference type="EMBL" id="JAPWGY010000010">
    <property type="protein sequence ID" value="MCZ4282774.1"/>
    <property type="molecule type" value="Genomic_DNA"/>
</dbReference>
<dbReference type="InterPro" id="IPR010920">
    <property type="entry name" value="LSM_dom_sf"/>
</dbReference>
<feature type="signal peptide" evidence="9">
    <location>
        <begin position="1"/>
        <end position="30"/>
    </location>
</feature>
<evidence type="ECO:0000256" key="6">
    <source>
        <dbReference type="ARBA" id="ARBA00023136"/>
    </source>
</evidence>
<sequence>MSKWHRNFNKLGLILLICTFLPLSFSASSARVDPDSEFDQILLSWESVIAETSRFFKEGELDSKGIKKIREKLELTRKEAFTFAESLRPTEAQLRKQIKDLGLEGETPELPQADRTATIKRKLESDASIINGKIKQTELIINELDESLALLTRVEGEQFVQQVFIKGPIPISPGLWSDFFVLRGTAWERFFGQLKDDLAVVSSEFDAEQVVPLWLIFLSGMLLIVYFLNKMSSRYGIDTSAEMPAYHKRVLSASIYALRRSLWTSVVLGLASIVLFWGNSLEPAIMETGTALLIGLLFFTITEAITKAALFPQNQQWRVIPISDWAARQIRGIALVIALIFSFDLFLSVMMDVAQASASQILLSKFFTSTAMALLIIFLHRKKLWRIAGELPNELVQVSALWSRFRKIIVVFMTAMIAAALLGFIPLSHYAVFNVVETIELLLLLILLHVLIQEVARYELSGETHLGRNLLNILALDEEGANRLFFWIVFVANCGIFVIGFIGILLAWGVSAQHLFNVIQSILTGFKIGEVRISLVDIAVAGSIFLGLLFVTKLFARFLEERLLPNTKLDSGVRNAIKASVGYAGLGLAVLMAVSVAGLDLSNLAIVAGALSVGIGFGLQSIVNNFVSGLILIFERPIKQGDWVVVGTEEGIVKKIKVRATEIETFDRASVIIPNSNLISGTMKNWTHKTKIGRISVLVGVSYDSDEEQVRDLLVELASAHPALLNKPGPYVLFTGFGASSLDFSLRAFLRDVEDSASVASDLRFAIRKAFREKGIEIPFPQHDLHIRTTTVEPPAAPEKVNNKSSDSERLQDET</sequence>
<feature type="transmembrane region" description="Helical" evidence="8">
    <location>
        <begin position="211"/>
        <end position="228"/>
    </location>
</feature>
<dbReference type="InterPro" id="IPR023408">
    <property type="entry name" value="MscS_beta-dom_sf"/>
</dbReference>
<feature type="transmembrane region" description="Helical" evidence="8">
    <location>
        <begin position="290"/>
        <end position="311"/>
    </location>
</feature>
<organism evidence="12 13">
    <name type="scientific">Kiloniella laminariae</name>
    <dbReference type="NCBI Taxonomy" id="454162"/>
    <lineage>
        <taxon>Bacteria</taxon>
        <taxon>Pseudomonadati</taxon>
        <taxon>Pseudomonadota</taxon>
        <taxon>Alphaproteobacteria</taxon>
        <taxon>Rhodospirillales</taxon>
        <taxon>Kiloniellaceae</taxon>
        <taxon>Kiloniella</taxon>
    </lineage>
</organism>
<feature type="transmembrane region" description="Helical" evidence="8">
    <location>
        <begin position="431"/>
        <end position="452"/>
    </location>
</feature>
<feature type="domain" description="Mechanosensitive ion channel MscS C-terminal" evidence="11">
    <location>
        <begin position="698"/>
        <end position="778"/>
    </location>
</feature>
<dbReference type="Pfam" id="PF21082">
    <property type="entry name" value="MS_channel_3rd"/>
    <property type="match status" value="1"/>
</dbReference>
<feature type="transmembrane region" description="Helical" evidence="8">
    <location>
        <begin position="261"/>
        <end position="278"/>
    </location>
</feature>
<dbReference type="Pfam" id="PF00924">
    <property type="entry name" value="MS_channel_2nd"/>
    <property type="match status" value="1"/>
</dbReference>
<evidence type="ECO:0000256" key="8">
    <source>
        <dbReference type="SAM" id="Phobius"/>
    </source>
</evidence>
<accession>A0ABT4LNS5</accession>
<feature type="domain" description="Mechanosensitive ion channel MscS" evidence="10">
    <location>
        <begin position="622"/>
        <end position="688"/>
    </location>
</feature>
<dbReference type="SUPFAM" id="SSF82861">
    <property type="entry name" value="Mechanosensitive channel protein MscS (YggB), transmembrane region"/>
    <property type="match status" value="1"/>
</dbReference>
<feature type="transmembrane region" description="Helical" evidence="8">
    <location>
        <begin position="531"/>
        <end position="555"/>
    </location>
</feature>
<dbReference type="InterPro" id="IPR052702">
    <property type="entry name" value="MscS-like_channel"/>
</dbReference>
<evidence type="ECO:0000256" key="5">
    <source>
        <dbReference type="ARBA" id="ARBA00022989"/>
    </source>
</evidence>
<name>A0ABT4LNS5_9PROT</name>
<comment type="caution">
    <text evidence="12">The sequence shown here is derived from an EMBL/GenBank/DDBJ whole genome shotgun (WGS) entry which is preliminary data.</text>
</comment>
<dbReference type="InterPro" id="IPR006686">
    <property type="entry name" value="MscS_channel_CS"/>
</dbReference>
<evidence type="ECO:0000256" key="2">
    <source>
        <dbReference type="ARBA" id="ARBA00008017"/>
    </source>
</evidence>
<evidence type="ECO:0000256" key="1">
    <source>
        <dbReference type="ARBA" id="ARBA00004651"/>
    </source>
</evidence>
<evidence type="ECO:0000313" key="13">
    <source>
        <dbReference type="Proteomes" id="UP001069802"/>
    </source>
</evidence>
<feature type="transmembrane region" description="Helical" evidence="8">
    <location>
        <begin position="484"/>
        <end position="511"/>
    </location>
</feature>
<dbReference type="Gene3D" id="2.30.30.60">
    <property type="match status" value="1"/>
</dbReference>
<feature type="transmembrane region" description="Helical" evidence="8">
    <location>
        <begin position="332"/>
        <end position="351"/>
    </location>
</feature>
<protein>
    <submittedName>
        <fullName evidence="12">Mechanosensitive ion channel</fullName>
    </submittedName>
</protein>
<dbReference type="Gene3D" id="1.10.287.1260">
    <property type="match status" value="1"/>
</dbReference>
<dbReference type="Proteomes" id="UP001069802">
    <property type="component" value="Unassembled WGS sequence"/>
</dbReference>
<comment type="similarity">
    <text evidence="2">Belongs to the MscS (TC 1.A.23) family.</text>
</comment>
<keyword evidence="3" id="KW-1003">Cell membrane</keyword>
<reference evidence="12" key="1">
    <citation type="submission" date="2022-12" db="EMBL/GenBank/DDBJ databases">
        <title>Bacterial isolates from different developmental stages of Nematostella vectensis.</title>
        <authorList>
            <person name="Fraune S."/>
        </authorList>
    </citation>
    <scope>NUCLEOTIDE SEQUENCE</scope>
    <source>
        <strain evidence="12">G21630-S1</strain>
    </source>
</reference>
<dbReference type="SUPFAM" id="SSF50182">
    <property type="entry name" value="Sm-like ribonucleoproteins"/>
    <property type="match status" value="1"/>
</dbReference>
<feature type="region of interest" description="Disordered" evidence="7">
    <location>
        <begin position="791"/>
        <end position="815"/>
    </location>
</feature>
<evidence type="ECO:0000313" key="12">
    <source>
        <dbReference type="EMBL" id="MCZ4282774.1"/>
    </source>
</evidence>
<dbReference type="InterPro" id="IPR011014">
    <property type="entry name" value="MscS_channel_TM-2"/>
</dbReference>
<keyword evidence="4 8" id="KW-0812">Transmembrane</keyword>
<dbReference type="RefSeq" id="WP_269424918.1">
    <property type="nucleotide sequence ID" value="NZ_JAPWGY010000010.1"/>
</dbReference>
<dbReference type="InterPro" id="IPR011066">
    <property type="entry name" value="MscS_channel_C_sf"/>
</dbReference>
<feature type="transmembrane region" description="Helical" evidence="8">
    <location>
        <begin position="605"/>
        <end position="634"/>
    </location>
</feature>
<feature type="transmembrane region" description="Helical" evidence="8">
    <location>
        <begin position="357"/>
        <end position="379"/>
    </location>
</feature>
<dbReference type="PANTHER" id="PTHR30347">
    <property type="entry name" value="POTASSIUM CHANNEL RELATED"/>
    <property type="match status" value="1"/>
</dbReference>
<feature type="compositionally biased region" description="Basic and acidic residues" evidence="7">
    <location>
        <begin position="806"/>
        <end position="815"/>
    </location>
</feature>
<keyword evidence="13" id="KW-1185">Reference proteome</keyword>
<dbReference type="InterPro" id="IPR006685">
    <property type="entry name" value="MscS_channel_2nd"/>
</dbReference>